<dbReference type="PANTHER" id="PTHR36451">
    <property type="entry name" value="PAPS-DEPENDENT SULFOTRANSFERASE STF3"/>
    <property type="match status" value="1"/>
</dbReference>
<protein>
    <recommendedName>
        <fullName evidence="4">Protein-tyrosine sulfotransferase</fullName>
    </recommendedName>
</protein>
<feature type="compositionally biased region" description="Basic and acidic residues" evidence="1">
    <location>
        <begin position="166"/>
        <end position="183"/>
    </location>
</feature>
<keyword evidence="3" id="KW-1185">Reference proteome</keyword>
<accession>A0ABP0KYS8</accession>
<dbReference type="SUPFAM" id="SSF52540">
    <property type="entry name" value="P-loop containing nucleoside triphosphate hydrolases"/>
    <property type="match status" value="1"/>
</dbReference>
<dbReference type="Gene3D" id="3.40.50.300">
    <property type="entry name" value="P-loop containing nucleotide triphosphate hydrolases"/>
    <property type="match status" value="1"/>
</dbReference>
<dbReference type="Proteomes" id="UP001642484">
    <property type="component" value="Unassembled WGS sequence"/>
</dbReference>
<dbReference type="PANTHER" id="PTHR36451:SF1">
    <property type="entry name" value="OMEGA-HYDROXY-BETA-DIHYDROMENAQUINONE-9 SULFOTRANSFERASE STF3"/>
    <property type="match status" value="1"/>
</dbReference>
<comment type="caution">
    <text evidence="2">The sequence shown here is derived from an EMBL/GenBank/DDBJ whole genome shotgun (WGS) entry which is preliminary data.</text>
</comment>
<evidence type="ECO:0000313" key="3">
    <source>
        <dbReference type="Proteomes" id="UP001642484"/>
    </source>
</evidence>
<dbReference type="InterPro" id="IPR052736">
    <property type="entry name" value="Stf3_sulfotransferase"/>
</dbReference>
<organism evidence="2 3">
    <name type="scientific">Durusdinium trenchii</name>
    <dbReference type="NCBI Taxonomy" id="1381693"/>
    <lineage>
        <taxon>Eukaryota</taxon>
        <taxon>Sar</taxon>
        <taxon>Alveolata</taxon>
        <taxon>Dinophyceae</taxon>
        <taxon>Suessiales</taxon>
        <taxon>Symbiodiniaceae</taxon>
        <taxon>Durusdinium</taxon>
    </lineage>
</organism>
<evidence type="ECO:0008006" key="4">
    <source>
        <dbReference type="Google" id="ProtNLM"/>
    </source>
</evidence>
<feature type="compositionally biased region" description="Basic residues" evidence="1">
    <location>
        <begin position="184"/>
        <end position="193"/>
    </location>
</feature>
<proteinExistence type="predicted"/>
<evidence type="ECO:0000313" key="2">
    <source>
        <dbReference type="EMBL" id="CAK9031994.1"/>
    </source>
</evidence>
<name>A0ABP0KYS8_9DINO</name>
<dbReference type="InterPro" id="IPR027417">
    <property type="entry name" value="P-loop_NTPase"/>
</dbReference>
<dbReference type="EMBL" id="CAXAMN010010535">
    <property type="protein sequence ID" value="CAK9031994.1"/>
    <property type="molecule type" value="Genomic_DNA"/>
</dbReference>
<gene>
    <name evidence="2" type="ORF">CCMP2556_LOCUS18503</name>
</gene>
<reference evidence="2 3" key="1">
    <citation type="submission" date="2024-02" db="EMBL/GenBank/DDBJ databases">
        <authorList>
            <person name="Chen Y."/>
            <person name="Shah S."/>
            <person name="Dougan E. K."/>
            <person name="Thang M."/>
            <person name="Chan C."/>
        </authorList>
    </citation>
    <scope>NUCLEOTIDE SEQUENCE [LARGE SCALE GENOMIC DNA]</scope>
</reference>
<dbReference type="Pfam" id="PF13469">
    <property type="entry name" value="Sulfotransfer_3"/>
    <property type="match status" value="1"/>
</dbReference>
<evidence type="ECO:0000256" key="1">
    <source>
        <dbReference type="SAM" id="MobiDB-lite"/>
    </source>
</evidence>
<feature type="non-terminal residue" evidence="2">
    <location>
        <position position="1"/>
    </location>
</feature>
<sequence>EEIPLAAYQRYRLFLQQVQLRRGSQARRYVLKGQLIHLQYLDELRSVFPDARVIWCHRPAEQVVGSLCSLRKSQQEVFLSVAPDRSEVGRGVLKYLSVALGRAGEVLQQAETTEHLVHVQYESLVADPVAVVEKIYESYGWRVSEEHREAMEMYLAEAVAQRSRSEIGGHGFRDSGPRADALSRPKRPSKKRYHDASLSSYGLSGPLVRQAFRRHGHAARFSDLRLAFQGTCGVLRHSELQ</sequence>
<feature type="region of interest" description="Disordered" evidence="1">
    <location>
        <begin position="166"/>
        <end position="197"/>
    </location>
</feature>